<organism evidence="2 3">
    <name type="scientific">Sclerotinia sclerotiorum (strain ATCC 18683 / 1980 / Ss-1)</name>
    <name type="common">White mold</name>
    <name type="synonym">Whetzelinia sclerotiorum</name>
    <dbReference type="NCBI Taxonomy" id="665079"/>
    <lineage>
        <taxon>Eukaryota</taxon>
        <taxon>Fungi</taxon>
        <taxon>Dikarya</taxon>
        <taxon>Ascomycota</taxon>
        <taxon>Pezizomycotina</taxon>
        <taxon>Leotiomycetes</taxon>
        <taxon>Helotiales</taxon>
        <taxon>Sclerotiniaceae</taxon>
        <taxon>Sclerotinia</taxon>
    </lineage>
</organism>
<feature type="transmembrane region" description="Helical" evidence="1">
    <location>
        <begin position="21"/>
        <end position="43"/>
    </location>
</feature>
<evidence type="ECO:0000256" key="1">
    <source>
        <dbReference type="SAM" id="Phobius"/>
    </source>
</evidence>
<proteinExistence type="predicted"/>
<evidence type="ECO:0000313" key="3">
    <source>
        <dbReference type="Proteomes" id="UP000177798"/>
    </source>
</evidence>
<sequence length="90" mass="9679">MKGYDGVLHMSEGARRASGNVLLAMVLETFINGIAVLCSIRSLENAAESPSGYSIIEIYYQATKSKAGTNALMRTGIIVGFYALFSIRQA</sequence>
<gene>
    <name evidence="2" type="ORF">sscle_15g106090</name>
</gene>
<keyword evidence="1" id="KW-1133">Transmembrane helix</keyword>
<feature type="transmembrane region" description="Helical" evidence="1">
    <location>
        <begin position="71"/>
        <end position="87"/>
    </location>
</feature>
<protein>
    <submittedName>
        <fullName evidence="2">Uncharacterized protein</fullName>
    </submittedName>
</protein>
<accession>A0A1D9QLU5</accession>
<dbReference type="Proteomes" id="UP000177798">
    <property type="component" value="Chromosome 15"/>
</dbReference>
<name>A0A1D9QLU5_SCLS1</name>
<keyword evidence="1" id="KW-0812">Transmembrane</keyword>
<reference evidence="3" key="1">
    <citation type="journal article" date="2017" name="Genome Biol. Evol.">
        <title>The complete genome sequence of the phytopathogenic fungus Sclerotinia sclerotiorum reveals insights into the genome architecture of broad host range pathogens.</title>
        <authorList>
            <person name="Derbyshire M."/>
            <person name="Denton-Giles M."/>
            <person name="Hegedus D."/>
            <person name="Seifbarghy S."/>
            <person name="Rollins J."/>
            <person name="van Kan J."/>
            <person name="Seidl M.F."/>
            <person name="Faino L."/>
            <person name="Mbengue M."/>
            <person name="Navaud O."/>
            <person name="Raffaele S."/>
            <person name="Hammond-Kosack K."/>
            <person name="Heard S."/>
            <person name="Oliver R."/>
        </authorList>
    </citation>
    <scope>NUCLEOTIDE SEQUENCE [LARGE SCALE GENOMIC DNA]</scope>
    <source>
        <strain evidence="3">ATCC 18683 / 1980 / Ss-1</strain>
    </source>
</reference>
<dbReference type="VEuPathDB" id="FungiDB:sscle_15g106090"/>
<dbReference type="OrthoDB" id="3257095at2759"/>
<evidence type="ECO:0000313" key="2">
    <source>
        <dbReference type="EMBL" id="APA15839.1"/>
    </source>
</evidence>
<dbReference type="AlphaFoldDB" id="A0A1D9QLU5"/>
<dbReference type="EMBL" id="CP017828">
    <property type="protein sequence ID" value="APA15839.1"/>
    <property type="molecule type" value="Genomic_DNA"/>
</dbReference>
<keyword evidence="1" id="KW-0472">Membrane</keyword>